<feature type="compositionally biased region" description="Basic and acidic residues" evidence="2">
    <location>
        <begin position="12"/>
        <end position="21"/>
    </location>
</feature>
<dbReference type="VEuPathDB" id="FungiDB:BO78DRAFT_417452"/>
<dbReference type="OrthoDB" id="6133115at2759"/>
<protein>
    <recommendedName>
        <fullName evidence="3">Ubiquitin-like domain-containing protein</fullName>
    </recommendedName>
</protein>
<feature type="region of interest" description="Disordered" evidence="2">
    <location>
        <begin position="1"/>
        <end position="77"/>
    </location>
</feature>
<feature type="compositionally biased region" description="Basic and acidic residues" evidence="2">
    <location>
        <begin position="330"/>
        <end position="343"/>
    </location>
</feature>
<keyword evidence="5" id="KW-1185">Reference proteome</keyword>
<feature type="region of interest" description="Disordered" evidence="2">
    <location>
        <begin position="234"/>
        <end position="254"/>
    </location>
</feature>
<accession>A0A319EIU9</accession>
<evidence type="ECO:0000256" key="1">
    <source>
        <dbReference type="SAM" id="Coils"/>
    </source>
</evidence>
<organism evidence="4 5">
    <name type="scientific">Aspergillus sclerotiicarbonarius (strain CBS 121057 / IBT 28362)</name>
    <dbReference type="NCBI Taxonomy" id="1448318"/>
    <lineage>
        <taxon>Eukaryota</taxon>
        <taxon>Fungi</taxon>
        <taxon>Dikarya</taxon>
        <taxon>Ascomycota</taxon>
        <taxon>Pezizomycotina</taxon>
        <taxon>Eurotiomycetes</taxon>
        <taxon>Eurotiomycetidae</taxon>
        <taxon>Eurotiales</taxon>
        <taxon>Aspergillaceae</taxon>
        <taxon>Aspergillus</taxon>
        <taxon>Aspergillus subgen. Circumdati</taxon>
    </lineage>
</organism>
<feature type="compositionally biased region" description="Basic and acidic residues" evidence="2">
    <location>
        <begin position="34"/>
        <end position="44"/>
    </location>
</feature>
<evidence type="ECO:0000259" key="3">
    <source>
        <dbReference type="Pfam" id="PF22893"/>
    </source>
</evidence>
<evidence type="ECO:0000313" key="4">
    <source>
        <dbReference type="EMBL" id="PYI07585.1"/>
    </source>
</evidence>
<dbReference type="Proteomes" id="UP000248423">
    <property type="component" value="Unassembled WGS sequence"/>
</dbReference>
<name>A0A319EIU9_ASPSB</name>
<reference evidence="4 5" key="1">
    <citation type="submission" date="2018-02" db="EMBL/GenBank/DDBJ databases">
        <title>The genomes of Aspergillus section Nigri reveals drivers in fungal speciation.</title>
        <authorList>
            <consortium name="DOE Joint Genome Institute"/>
            <person name="Vesth T.C."/>
            <person name="Nybo J."/>
            <person name="Theobald S."/>
            <person name="Brandl J."/>
            <person name="Frisvad J.C."/>
            <person name="Nielsen K.F."/>
            <person name="Lyhne E.K."/>
            <person name="Kogle M.E."/>
            <person name="Kuo A."/>
            <person name="Riley R."/>
            <person name="Clum A."/>
            <person name="Nolan M."/>
            <person name="Lipzen A."/>
            <person name="Salamov A."/>
            <person name="Henrissat B."/>
            <person name="Wiebenga A."/>
            <person name="De vries R.P."/>
            <person name="Grigoriev I.V."/>
            <person name="Mortensen U.H."/>
            <person name="Andersen M.R."/>
            <person name="Baker S.E."/>
        </authorList>
    </citation>
    <scope>NUCLEOTIDE SEQUENCE [LARGE SCALE GENOMIC DNA]</scope>
    <source>
        <strain evidence="4 5">CBS 121057</strain>
    </source>
</reference>
<feature type="region of interest" description="Disordered" evidence="2">
    <location>
        <begin position="306"/>
        <end position="427"/>
    </location>
</feature>
<gene>
    <name evidence="4" type="ORF">BO78DRAFT_417452</name>
</gene>
<dbReference type="STRING" id="1448318.A0A319EIU9"/>
<proteinExistence type="predicted"/>
<evidence type="ECO:0000256" key="2">
    <source>
        <dbReference type="SAM" id="MobiDB-lite"/>
    </source>
</evidence>
<keyword evidence="1" id="KW-0175">Coiled coil</keyword>
<feature type="coiled-coil region" evidence="1">
    <location>
        <begin position="82"/>
        <end position="114"/>
    </location>
</feature>
<sequence length="427" mass="47193">MDGFQPISDFIADNHGDKAVDPRPSAPGFPWYEDPNKFTIERLPEANASTGSQGLFEEINADKIEPQTSSPTPVDDVKNQAIARLERLISEERIEREAREAREARKARRQLAIEVPTAAAAQEAGLRAKSDQVEAAEAPAEATQPPPEKKKPIRFKDAVGRKLSFPFDLCCTWQGMEELIRQAFLHIEVIGPHVVEGHYDLVGPNGDIILPQDWERVIEPDWNVTMHMWPMPENLKTPEPDPSVLQEPPPPEIPAAPGDEAIVIHEEPKQKGQPIGAKKPRSKAPDPGEFAMWMVGGNRLRLNRALKNGKKGRETGEVGQLVMNNEEDVDKTTGEESEKKPADESSPVGEAAGTQFVTSSEHTRPPGPDPTAFAMWMAGDNRLRLNRALKIGKKDSETGSRTTGNEEQEDADKTTTEKSQEQPGETR</sequence>
<dbReference type="EMBL" id="KZ826340">
    <property type="protein sequence ID" value="PYI07585.1"/>
    <property type="molecule type" value="Genomic_DNA"/>
</dbReference>
<feature type="region of interest" description="Disordered" evidence="2">
    <location>
        <begin position="267"/>
        <end position="290"/>
    </location>
</feature>
<dbReference type="InterPro" id="IPR054464">
    <property type="entry name" value="ULD_fung"/>
</dbReference>
<dbReference type="AlphaFoldDB" id="A0A319EIU9"/>
<feature type="domain" description="Ubiquitin-like" evidence="3">
    <location>
        <begin position="149"/>
        <end position="232"/>
    </location>
</feature>
<dbReference type="Pfam" id="PF22893">
    <property type="entry name" value="ULD_2"/>
    <property type="match status" value="1"/>
</dbReference>
<feature type="compositionally biased region" description="Basic and acidic residues" evidence="2">
    <location>
        <begin position="411"/>
        <end position="427"/>
    </location>
</feature>
<evidence type="ECO:0000313" key="5">
    <source>
        <dbReference type="Proteomes" id="UP000248423"/>
    </source>
</evidence>
<feature type="region of interest" description="Disordered" evidence="2">
    <location>
        <begin position="122"/>
        <end position="152"/>
    </location>
</feature>